<reference evidence="1" key="1">
    <citation type="submission" date="2021-03" db="EMBL/GenBank/DDBJ databases">
        <authorList>
            <consortium name="DOE Joint Genome Institute"/>
            <person name="Ahrendt S."/>
            <person name="Looney B.P."/>
            <person name="Miyauchi S."/>
            <person name="Morin E."/>
            <person name="Drula E."/>
            <person name="Courty P.E."/>
            <person name="Chicoki N."/>
            <person name="Fauchery L."/>
            <person name="Kohler A."/>
            <person name="Kuo A."/>
            <person name="Labutti K."/>
            <person name="Pangilinan J."/>
            <person name="Lipzen A."/>
            <person name="Riley R."/>
            <person name="Andreopoulos W."/>
            <person name="He G."/>
            <person name="Johnson J."/>
            <person name="Barry K.W."/>
            <person name="Grigoriev I.V."/>
            <person name="Nagy L."/>
            <person name="Hibbett D."/>
            <person name="Henrissat B."/>
            <person name="Matheny P.B."/>
            <person name="Labbe J."/>
            <person name="Martin F."/>
        </authorList>
    </citation>
    <scope>NUCLEOTIDE SEQUENCE</scope>
    <source>
        <strain evidence="1">HHB10654</strain>
    </source>
</reference>
<sequence length="249" mass="26799">MGGFIGGIVQIFYAWQIYTMAKTMFMCCVAALIVVIAVGQSLAVVVSCLLLQASPTPDDDLHLYLYPGFEAWLAGSFVADIFISCSMIWILYRAKKEAVWTRSETLLNRLIVNSIRTGTVTVVCAAIDLALFIALVNGTYCLTPAFILGKLYSNSLMVTLNARNLEVRSEAGQPETFGSSARASTQGGAIVFARSDPIPTVTSSSHATTWTLASEAEATIPNERHISRVVELTVAVTTESDDAVEVKSG</sequence>
<proteinExistence type="predicted"/>
<dbReference type="EMBL" id="MU277324">
    <property type="protein sequence ID" value="KAI0054976.1"/>
    <property type="molecule type" value="Genomic_DNA"/>
</dbReference>
<name>A0ACB8SGR7_9AGAM</name>
<reference evidence="1" key="2">
    <citation type="journal article" date="2022" name="New Phytol.">
        <title>Evolutionary transition to the ectomycorrhizal habit in the genomes of a hyperdiverse lineage of mushroom-forming fungi.</title>
        <authorList>
            <person name="Looney B."/>
            <person name="Miyauchi S."/>
            <person name="Morin E."/>
            <person name="Drula E."/>
            <person name="Courty P.E."/>
            <person name="Kohler A."/>
            <person name="Kuo A."/>
            <person name="LaButti K."/>
            <person name="Pangilinan J."/>
            <person name="Lipzen A."/>
            <person name="Riley R."/>
            <person name="Andreopoulos W."/>
            <person name="He G."/>
            <person name="Johnson J."/>
            <person name="Nolan M."/>
            <person name="Tritt A."/>
            <person name="Barry K.W."/>
            <person name="Grigoriev I.V."/>
            <person name="Nagy L.G."/>
            <person name="Hibbett D."/>
            <person name="Henrissat B."/>
            <person name="Matheny P.B."/>
            <person name="Labbe J."/>
            <person name="Martin F.M."/>
        </authorList>
    </citation>
    <scope>NUCLEOTIDE SEQUENCE</scope>
    <source>
        <strain evidence="1">HHB10654</strain>
    </source>
</reference>
<organism evidence="1 2">
    <name type="scientific">Artomyces pyxidatus</name>
    <dbReference type="NCBI Taxonomy" id="48021"/>
    <lineage>
        <taxon>Eukaryota</taxon>
        <taxon>Fungi</taxon>
        <taxon>Dikarya</taxon>
        <taxon>Basidiomycota</taxon>
        <taxon>Agaricomycotina</taxon>
        <taxon>Agaricomycetes</taxon>
        <taxon>Russulales</taxon>
        <taxon>Auriscalpiaceae</taxon>
        <taxon>Artomyces</taxon>
    </lineage>
</organism>
<evidence type="ECO:0000313" key="1">
    <source>
        <dbReference type="EMBL" id="KAI0054976.1"/>
    </source>
</evidence>
<protein>
    <submittedName>
        <fullName evidence="1">Uncharacterized protein</fullName>
    </submittedName>
</protein>
<keyword evidence="2" id="KW-1185">Reference proteome</keyword>
<comment type="caution">
    <text evidence="1">The sequence shown here is derived from an EMBL/GenBank/DDBJ whole genome shotgun (WGS) entry which is preliminary data.</text>
</comment>
<gene>
    <name evidence="1" type="ORF">BV25DRAFT_1922215</name>
</gene>
<evidence type="ECO:0000313" key="2">
    <source>
        <dbReference type="Proteomes" id="UP000814140"/>
    </source>
</evidence>
<accession>A0ACB8SGR7</accession>
<dbReference type="Proteomes" id="UP000814140">
    <property type="component" value="Unassembled WGS sequence"/>
</dbReference>